<evidence type="ECO:0000259" key="12">
    <source>
        <dbReference type="Pfam" id="PF07885"/>
    </source>
</evidence>
<dbReference type="RefSeq" id="WP_091477090.1">
    <property type="nucleotide sequence ID" value="NZ_FOJT01000005.1"/>
</dbReference>
<keyword evidence="3" id="KW-0633">Potassium transport</keyword>
<dbReference type="GO" id="GO:1990573">
    <property type="term" value="P:potassium ion import across plasma membrane"/>
    <property type="evidence" value="ECO:0007669"/>
    <property type="project" value="TreeGrafter"/>
</dbReference>
<dbReference type="InterPro" id="IPR016449">
    <property type="entry name" value="K_chnl_inward-rec_Kir"/>
</dbReference>
<dbReference type="GO" id="GO:0005886">
    <property type="term" value="C:plasma membrane"/>
    <property type="evidence" value="ECO:0007669"/>
    <property type="project" value="TreeGrafter"/>
</dbReference>
<evidence type="ECO:0000313" key="15">
    <source>
        <dbReference type="Proteomes" id="UP000199604"/>
    </source>
</evidence>
<dbReference type="PANTHER" id="PTHR11767">
    <property type="entry name" value="INWARD RECTIFIER POTASSIUM CHANNEL"/>
    <property type="match status" value="1"/>
</dbReference>
<dbReference type="Pfam" id="PF07885">
    <property type="entry name" value="Ion_trans_2"/>
    <property type="match status" value="1"/>
</dbReference>
<keyword evidence="9 11" id="KW-0472">Membrane</keyword>
<keyword evidence="5" id="KW-0851">Voltage-gated channel</keyword>
<dbReference type="InterPro" id="IPR013518">
    <property type="entry name" value="K_chnl_inward-rec_Kir_cyto"/>
</dbReference>
<evidence type="ECO:0000256" key="1">
    <source>
        <dbReference type="ARBA" id="ARBA00004141"/>
    </source>
</evidence>
<evidence type="ECO:0000313" key="14">
    <source>
        <dbReference type="EMBL" id="SFB22916.1"/>
    </source>
</evidence>
<comment type="subcellular location">
    <subcellularLocation>
        <location evidence="1">Membrane</location>
        <topology evidence="1">Multi-pass membrane protein</topology>
    </subcellularLocation>
</comment>
<dbReference type="SUPFAM" id="SSF81324">
    <property type="entry name" value="Voltage-gated potassium channels"/>
    <property type="match status" value="1"/>
</dbReference>
<protein>
    <submittedName>
        <fullName evidence="14">Inward rectifier potassium channel</fullName>
    </submittedName>
</protein>
<dbReference type="PRINTS" id="PR01320">
    <property type="entry name" value="KIRCHANNEL"/>
</dbReference>
<feature type="domain" description="Inward rectifier potassium channel C-terminal" evidence="13">
    <location>
        <begin position="162"/>
        <end position="311"/>
    </location>
</feature>
<evidence type="ECO:0000256" key="2">
    <source>
        <dbReference type="ARBA" id="ARBA00022448"/>
    </source>
</evidence>
<dbReference type="AlphaFoldDB" id="A0A1I0ZCR2"/>
<dbReference type="InterPro" id="IPR041647">
    <property type="entry name" value="IRK_C"/>
</dbReference>
<dbReference type="GO" id="GO:0034702">
    <property type="term" value="C:monoatomic ion channel complex"/>
    <property type="evidence" value="ECO:0007669"/>
    <property type="project" value="UniProtKB-KW"/>
</dbReference>
<keyword evidence="15" id="KW-1185">Reference proteome</keyword>
<evidence type="ECO:0000256" key="7">
    <source>
        <dbReference type="ARBA" id="ARBA00022989"/>
    </source>
</evidence>
<keyword evidence="2" id="KW-0813">Transport</keyword>
<dbReference type="Gene3D" id="2.60.40.1400">
    <property type="entry name" value="G protein-activated inward rectifier potassium channel 1"/>
    <property type="match status" value="1"/>
</dbReference>
<keyword evidence="10 14" id="KW-0407">Ion channel</keyword>
<evidence type="ECO:0000256" key="8">
    <source>
        <dbReference type="ARBA" id="ARBA00023065"/>
    </source>
</evidence>
<evidence type="ECO:0000259" key="13">
    <source>
        <dbReference type="Pfam" id="PF17655"/>
    </source>
</evidence>
<evidence type="ECO:0000256" key="5">
    <source>
        <dbReference type="ARBA" id="ARBA00022882"/>
    </source>
</evidence>
<dbReference type="InterPro" id="IPR013099">
    <property type="entry name" value="K_chnl_dom"/>
</dbReference>
<dbReference type="Gene3D" id="1.10.287.70">
    <property type="match status" value="1"/>
</dbReference>
<gene>
    <name evidence="14" type="ORF">SAMN05660845_2156</name>
</gene>
<keyword evidence="8" id="KW-0406">Ion transport</keyword>
<feature type="transmembrane region" description="Helical" evidence="11">
    <location>
        <begin position="66"/>
        <end position="86"/>
    </location>
</feature>
<dbReference type="SUPFAM" id="SSF81296">
    <property type="entry name" value="E set domains"/>
    <property type="match status" value="1"/>
</dbReference>
<evidence type="ECO:0000256" key="3">
    <source>
        <dbReference type="ARBA" id="ARBA00022538"/>
    </source>
</evidence>
<name>A0A1I0ZCR2_9FLAO</name>
<evidence type="ECO:0000256" key="4">
    <source>
        <dbReference type="ARBA" id="ARBA00022692"/>
    </source>
</evidence>
<proteinExistence type="predicted"/>
<feature type="domain" description="Potassium channel" evidence="12">
    <location>
        <begin position="73"/>
        <end position="151"/>
    </location>
</feature>
<evidence type="ECO:0000256" key="6">
    <source>
        <dbReference type="ARBA" id="ARBA00022958"/>
    </source>
</evidence>
<dbReference type="Pfam" id="PF17655">
    <property type="entry name" value="IRK_C"/>
    <property type="match status" value="1"/>
</dbReference>
<evidence type="ECO:0000256" key="11">
    <source>
        <dbReference type="SAM" id="Phobius"/>
    </source>
</evidence>
<feature type="transmembrane region" description="Helical" evidence="11">
    <location>
        <begin position="137"/>
        <end position="155"/>
    </location>
</feature>
<organism evidence="14 15">
    <name type="scientific">Flavobacterium swingsii</name>
    <dbReference type="NCBI Taxonomy" id="498292"/>
    <lineage>
        <taxon>Bacteria</taxon>
        <taxon>Pseudomonadati</taxon>
        <taxon>Bacteroidota</taxon>
        <taxon>Flavobacteriia</taxon>
        <taxon>Flavobacteriales</taxon>
        <taxon>Flavobacteriaceae</taxon>
        <taxon>Flavobacterium</taxon>
    </lineage>
</organism>
<reference evidence="15" key="1">
    <citation type="submission" date="2016-10" db="EMBL/GenBank/DDBJ databases">
        <authorList>
            <person name="Varghese N."/>
            <person name="Submissions S."/>
        </authorList>
    </citation>
    <scope>NUCLEOTIDE SEQUENCE [LARGE SCALE GENOMIC DNA]</scope>
    <source>
        <strain evidence="15">DSM 21789</strain>
    </source>
</reference>
<dbReference type="Proteomes" id="UP000199604">
    <property type="component" value="Unassembled WGS sequence"/>
</dbReference>
<keyword evidence="6" id="KW-0630">Potassium</keyword>
<accession>A0A1I0ZCR2</accession>
<dbReference type="InterPro" id="IPR014756">
    <property type="entry name" value="Ig_E-set"/>
</dbReference>
<dbReference type="GO" id="GO:0034765">
    <property type="term" value="P:regulation of monoatomic ion transmembrane transport"/>
    <property type="evidence" value="ECO:0007669"/>
    <property type="project" value="TreeGrafter"/>
</dbReference>
<evidence type="ECO:0000256" key="10">
    <source>
        <dbReference type="ARBA" id="ARBA00023303"/>
    </source>
</evidence>
<dbReference type="PANTHER" id="PTHR11767:SF102">
    <property type="entry name" value="INWARDLY RECTIFYING POTASSIUM CHANNEL 1, ISOFORM F"/>
    <property type="match status" value="1"/>
</dbReference>
<dbReference type="EMBL" id="FOJT01000005">
    <property type="protein sequence ID" value="SFB22916.1"/>
    <property type="molecule type" value="Genomic_DNA"/>
</dbReference>
<keyword evidence="7 11" id="KW-1133">Transmembrane helix</keyword>
<keyword evidence="4 11" id="KW-0812">Transmembrane</keyword>
<dbReference type="OrthoDB" id="9813518at2"/>
<evidence type="ECO:0000256" key="9">
    <source>
        <dbReference type="ARBA" id="ARBA00023136"/>
    </source>
</evidence>
<sequence length="318" mass="35895">MKVFKKTNKNLKTDNQTGFGTNAANYGGRFLAKDGSANIEKRGLPFFDQISWFHTLLRLPAWKFQIIIFSVFILVNFIFAAIYYFIGVEHLNGIVASSEIEKFGQVYFFSAQTFTTVGYGHISPEGFLTSAVASSEALVGLLGFALATGLFYGRFSRPKAHLKFSENAIIAPFQGGKALMIRVASYKNTNLTDAEAKLTLAMRIEENGVNVNRFFPLDLEYSTINSLTLSWTLVHHITEESPLYGYSKEDFTNEKGEILVFVKAFDEMFSNTVAIRTSYIFKEIVYGVKFLQMFEHSTDKTKTVIHIDKLNLFEQAEV</sequence>
<dbReference type="GO" id="GO:0005242">
    <property type="term" value="F:inward rectifier potassium channel activity"/>
    <property type="evidence" value="ECO:0007669"/>
    <property type="project" value="InterPro"/>
</dbReference>